<accession>A0A1Y1ILG4</accession>
<name>A0A1Y1ILG4_KLENI</name>
<gene>
    <name evidence="2" type="ORF">KFL_005410060</name>
</gene>
<reference evidence="2 3" key="1">
    <citation type="journal article" date="2014" name="Nat. Commun.">
        <title>Klebsormidium flaccidum genome reveals primary factors for plant terrestrial adaptation.</title>
        <authorList>
            <person name="Hori K."/>
            <person name="Maruyama F."/>
            <person name="Fujisawa T."/>
            <person name="Togashi T."/>
            <person name="Yamamoto N."/>
            <person name="Seo M."/>
            <person name="Sato S."/>
            <person name="Yamada T."/>
            <person name="Mori H."/>
            <person name="Tajima N."/>
            <person name="Moriyama T."/>
            <person name="Ikeuchi M."/>
            <person name="Watanabe M."/>
            <person name="Wada H."/>
            <person name="Kobayashi K."/>
            <person name="Saito M."/>
            <person name="Masuda T."/>
            <person name="Sasaki-Sekimoto Y."/>
            <person name="Mashiguchi K."/>
            <person name="Awai K."/>
            <person name="Shimojima M."/>
            <person name="Masuda S."/>
            <person name="Iwai M."/>
            <person name="Nobusawa T."/>
            <person name="Narise T."/>
            <person name="Kondo S."/>
            <person name="Saito H."/>
            <person name="Sato R."/>
            <person name="Murakawa M."/>
            <person name="Ihara Y."/>
            <person name="Oshima-Yamada Y."/>
            <person name="Ohtaka K."/>
            <person name="Satoh M."/>
            <person name="Sonobe K."/>
            <person name="Ishii M."/>
            <person name="Ohtani R."/>
            <person name="Kanamori-Sato M."/>
            <person name="Honoki R."/>
            <person name="Miyazaki D."/>
            <person name="Mochizuki H."/>
            <person name="Umetsu J."/>
            <person name="Higashi K."/>
            <person name="Shibata D."/>
            <person name="Kamiya Y."/>
            <person name="Sato N."/>
            <person name="Nakamura Y."/>
            <person name="Tabata S."/>
            <person name="Ida S."/>
            <person name="Kurokawa K."/>
            <person name="Ohta H."/>
        </authorList>
    </citation>
    <scope>NUCLEOTIDE SEQUENCE [LARGE SCALE GENOMIC DNA]</scope>
    <source>
        <strain evidence="2 3">NIES-2285</strain>
    </source>
</reference>
<dbReference type="EMBL" id="DF237490">
    <property type="protein sequence ID" value="GAQ89606.1"/>
    <property type="molecule type" value="Genomic_DNA"/>
</dbReference>
<evidence type="ECO:0000313" key="3">
    <source>
        <dbReference type="Proteomes" id="UP000054558"/>
    </source>
</evidence>
<dbReference type="AlphaFoldDB" id="A0A1Y1ILG4"/>
<protein>
    <submittedName>
        <fullName evidence="2">Uncharacterized protein</fullName>
    </submittedName>
</protein>
<keyword evidence="3" id="KW-1185">Reference proteome</keyword>
<evidence type="ECO:0000313" key="2">
    <source>
        <dbReference type="EMBL" id="GAQ89606.1"/>
    </source>
</evidence>
<organism evidence="2 3">
    <name type="scientific">Klebsormidium nitens</name>
    <name type="common">Green alga</name>
    <name type="synonym">Ulothrix nitens</name>
    <dbReference type="NCBI Taxonomy" id="105231"/>
    <lineage>
        <taxon>Eukaryota</taxon>
        <taxon>Viridiplantae</taxon>
        <taxon>Streptophyta</taxon>
        <taxon>Klebsormidiophyceae</taxon>
        <taxon>Klebsormidiales</taxon>
        <taxon>Klebsormidiaceae</taxon>
        <taxon>Klebsormidium</taxon>
    </lineage>
</organism>
<dbReference type="Proteomes" id="UP000054558">
    <property type="component" value="Unassembled WGS sequence"/>
</dbReference>
<evidence type="ECO:0000256" key="1">
    <source>
        <dbReference type="SAM" id="MobiDB-lite"/>
    </source>
</evidence>
<sequence length="68" mass="7299">MTLPALPRFAGPASESASARNLVLPDENIRALWERRKQSAQLRIDVGGAFERSPPGKSVGPCADRGEP</sequence>
<feature type="region of interest" description="Disordered" evidence="1">
    <location>
        <begin position="45"/>
        <end position="68"/>
    </location>
</feature>
<proteinExistence type="predicted"/>